<dbReference type="Pfam" id="PF03704">
    <property type="entry name" value="BTAD"/>
    <property type="match status" value="1"/>
</dbReference>
<dbReference type="PANTHER" id="PTHR47691:SF3">
    <property type="entry name" value="HTH-TYPE TRANSCRIPTIONAL REGULATOR RV0890C-RELATED"/>
    <property type="match status" value="1"/>
</dbReference>
<dbReference type="Gene3D" id="1.25.40.10">
    <property type="entry name" value="Tetratricopeptide repeat domain"/>
    <property type="match status" value="1"/>
</dbReference>
<dbReference type="Gene3D" id="1.10.10.10">
    <property type="entry name" value="Winged helix-like DNA-binding domain superfamily/Winged helix DNA-binding domain"/>
    <property type="match status" value="1"/>
</dbReference>
<gene>
    <name evidence="2" type="ORF">HNR13_001698</name>
</gene>
<sequence length="1104" mass="117528">MESAPARPRVAVLGPVLIEDRAGALAEPSGTRGKSLIVALALARGGLSVPALVEDLWDDAPPRQERAALQTLVSRVRTNSADGILESTPSGYALAVGAHGTDLDLARLRLDRARAARSAGDHRGAVDEANAGLALWRGEPGLELAGSRLGEELARTADGLRNELLLVRARSARESGDTATALADLQELLRVRPLDEALHAERIRALADAGRRSDALLAFAELKEALLDRLGTRPGAELVALNARLLAEEDEHEPAAPRRIRIGLRTAPNALVGREYDLEAIEDLVATSRLTTILGAGGLGKTRLAHEVGHRAIHTPTVVLVELASVRTGADVELAFASTLGIREARAVRPTEPGAQLDLRSRILGMLSERETLLIVDNCEHIADAAAAYIEDILSAIPTVRVLATSRAPLAIGAERVYALGPLPSEKDGPAVELFAERARAARPGVVLPPDAVARLCARLDGLPLAIELAAARTRSLSVEEIERRLGNRFALLTGGERTAPERHRTLFAVIDWSWNLLAASEQALMRRLSRFPDGFSADAAEAVAGAGSGSLLDDPVLDDLDALVTQSLVTVSEDPDTGILRYRMLETVREFGDLELVAAGEADDVQAGMDAWAVSFARDALAHMHGPDQVPTFARVTAEQDNLVAVLRSALDGDRPATTAGVFAVLAYYWSLRSTHTEVLGFGTAVLDALAGWEPEGDDRETAATCYALIGGTFLFAGLRTAVRAISRLRRLRRGAPFADPRLGAIAGLVLAAGHVEPGMRLLAEFSRSTDPELAAMGCLLTAQLQENAGELDDALATATRAHEKAIEAQDTWSRASAAQTLAQLHSQLAHPHEALAWAESAHEGLATLRAAGDLRQLDWLIAVNAISAGDVDRGRRLLENYLHEEVDRTGFDYVDYYGIGFAGMAEIALAEGDYARGVRLYDDAIGVYTDDTAVERDATANPWLTILGAALIAARLRAHEAETGGTEGAGPAGADPLSRAETAEAARRLRVRLLVSARLSPPYLDKPVIGTGLLGFAIWMLDAEVGAARGDEWVDAGLELFALAGRSNSRQDIVSLHRPPLAERVRRVWGDERLAAAEAAAATLGRDAAAVRGLEVLGDVRV</sequence>
<dbReference type="InterPro" id="IPR036388">
    <property type="entry name" value="WH-like_DNA-bd_sf"/>
</dbReference>
<dbReference type="RefSeq" id="WP_179605336.1">
    <property type="nucleotide sequence ID" value="NZ_BAABEH010000001.1"/>
</dbReference>
<dbReference type="InterPro" id="IPR027417">
    <property type="entry name" value="P-loop_NTPase"/>
</dbReference>
<protein>
    <submittedName>
        <fullName evidence="2">Putative ATPase/DNA-binding SARP family transcriptional activator</fullName>
    </submittedName>
</protein>
<dbReference type="InterPro" id="IPR005158">
    <property type="entry name" value="BTAD"/>
</dbReference>
<reference evidence="2 3" key="1">
    <citation type="submission" date="2020-07" db="EMBL/GenBank/DDBJ databases">
        <title>Sequencing the genomes of 1000 actinobacteria strains.</title>
        <authorList>
            <person name="Klenk H.-P."/>
        </authorList>
    </citation>
    <scope>NUCLEOTIDE SEQUENCE [LARGE SCALE GENOMIC DNA]</scope>
    <source>
        <strain evidence="2 3">DSM 15165</strain>
    </source>
</reference>
<dbReference type="EMBL" id="JACCFL010000001">
    <property type="protein sequence ID" value="NYJ23411.1"/>
    <property type="molecule type" value="Genomic_DNA"/>
</dbReference>
<evidence type="ECO:0000259" key="1">
    <source>
        <dbReference type="SMART" id="SM01043"/>
    </source>
</evidence>
<evidence type="ECO:0000313" key="2">
    <source>
        <dbReference type="EMBL" id="NYJ23411.1"/>
    </source>
</evidence>
<dbReference type="Pfam" id="PF13401">
    <property type="entry name" value="AAA_22"/>
    <property type="match status" value="1"/>
</dbReference>
<dbReference type="Pfam" id="PF25872">
    <property type="entry name" value="HTH_77"/>
    <property type="match status" value="1"/>
</dbReference>
<dbReference type="SUPFAM" id="SSF48452">
    <property type="entry name" value="TPR-like"/>
    <property type="match status" value="2"/>
</dbReference>
<dbReference type="InterPro" id="IPR011990">
    <property type="entry name" value="TPR-like_helical_dom_sf"/>
</dbReference>
<feature type="domain" description="Bacterial transcriptional activator" evidence="1">
    <location>
        <begin position="101"/>
        <end position="246"/>
    </location>
</feature>
<dbReference type="SUPFAM" id="SSF52540">
    <property type="entry name" value="P-loop containing nucleoside triphosphate hydrolases"/>
    <property type="match status" value="1"/>
</dbReference>
<organism evidence="2 3">
    <name type="scientific">Leifsonia shinshuensis</name>
    <dbReference type="NCBI Taxonomy" id="150026"/>
    <lineage>
        <taxon>Bacteria</taxon>
        <taxon>Bacillati</taxon>
        <taxon>Actinomycetota</taxon>
        <taxon>Actinomycetes</taxon>
        <taxon>Micrococcales</taxon>
        <taxon>Microbacteriaceae</taxon>
        <taxon>Leifsonia</taxon>
    </lineage>
</organism>
<name>A0A853CVH8_9MICO</name>
<dbReference type="SMART" id="SM01043">
    <property type="entry name" value="BTAD"/>
    <property type="match status" value="1"/>
</dbReference>
<dbReference type="Proteomes" id="UP000578352">
    <property type="component" value="Unassembled WGS sequence"/>
</dbReference>
<dbReference type="CDD" id="cd15831">
    <property type="entry name" value="BTAD"/>
    <property type="match status" value="1"/>
</dbReference>
<keyword evidence="2" id="KW-0238">DNA-binding</keyword>
<accession>A0A853CVH8</accession>
<dbReference type="GO" id="GO:0003677">
    <property type="term" value="F:DNA binding"/>
    <property type="evidence" value="ECO:0007669"/>
    <property type="project" value="UniProtKB-KW"/>
</dbReference>
<comment type="caution">
    <text evidence="2">The sequence shown here is derived from an EMBL/GenBank/DDBJ whole genome shotgun (WGS) entry which is preliminary data.</text>
</comment>
<dbReference type="AlphaFoldDB" id="A0A853CVH8"/>
<dbReference type="GO" id="GO:0016887">
    <property type="term" value="F:ATP hydrolysis activity"/>
    <property type="evidence" value="ECO:0007669"/>
    <property type="project" value="InterPro"/>
</dbReference>
<evidence type="ECO:0000313" key="3">
    <source>
        <dbReference type="Proteomes" id="UP000578352"/>
    </source>
</evidence>
<dbReference type="InterPro" id="IPR049945">
    <property type="entry name" value="AAA_22"/>
</dbReference>
<dbReference type="Gene3D" id="3.40.50.300">
    <property type="entry name" value="P-loop containing nucleotide triphosphate hydrolases"/>
    <property type="match status" value="1"/>
</dbReference>
<dbReference type="InterPro" id="IPR058852">
    <property type="entry name" value="HTH_77"/>
</dbReference>
<proteinExistence type="predicted"/>
<dbReference type="PANTHER" id="PTHR47691">
    <property type="entry name" value="REGULATOR-RELATED"/>
    <property type="match status" value="1"/>
</dbReference>